<proteinExistence type="predicted"/>
<dbReference type="EMBL" id="NVSR01000009">
    <property type="protein sequence ID" value="PCI29896.1"/>
    <property type="molecule type" value="Genomic_DNA"/>
</dbReference>
<dbReference type="InterPro" id="IPR050330">
    <property type="entry name" value="Bact_OuterMem_StrucFunc"/>
</dbReference>
<dbReference type="AlphaFoldDB" id="A0A2A4T8E3"/>
<dbReference type="PROSITE" id="PS01068">
    <property type="entry name" value="OMPA_1"/>
    <property type="match status" value="1"/>
</dbReference>
<evidence type="ECO:0000256" key="5">
    <source>
        <dbReference type="SAM" id="MobiDB-lite"/>
    </source>
</evidence>
<dbReference type="GO" id="GO:0009279">
    <property type="term" value="C:cell outer membrane"/>
    <property type="evidence" value="ECO:0007669"/>
    <property type="project" value="UniProtKB-SubCell"/>
</dbReference>
<dbReference type="Pfam" id="PF00691">
    <property type="entry name" value="OmpA"/>
    <property type="match status" value="1"/>
</dbReference>
<dbReference type="InterPro" id="IPR006665">
    <property type="entry name" value="OmpA-like"/>
</dbReference>
<dbReference type="PANTHER" id="PTHR30329">
    <property type="entry name" value="STATOR ELEMENT OF FLAGELLAR MOTOR COMPLEX"/>
    <property type="match status" value="1"/>
</dbReference>
<evidence type="ECO:0000313" key="9">
    <source>
        <dbReference type="Proteomes" id="UP000218113"/>
    </source>
</evidence>
<feature type="domain" description="OmpA-like" evidence="7">
    <location>
        <begin position="254"/>
        <end position="371"/>
    </location>
</feature>
<feature type="compositionally biased region" description="Low complexity" evidence="5">
    <location>
        <begin position="173"/>
        <end position="204"/>
    </location>
</feature>
<gene>
    <name evidence="8" type="ORF">COB67_03015</name>
</gene>
<evidence type="ECO:0000256" key="1">
    <source>
        <dbReference type="ARBA" id="ARBA00004442"/>
    </source>
</evidence>
<dbReference type="PRINTS" id="PR01021">
    <property type="entry name" value="OMPADOMAIN"/>
</dbReference>
<feature type="compositionally biased region" description="Polar residues" evidence="5">
    <location>
        <begin position="155"/>
        <end position="171"/>
    </location>
</feature>
<evidence type="ECO:0000256" key="4">
    <source>
        <dbReference type="PROSITE-ProRule" id="PRU00473"/>
    </source>
</evidence>
<dbReference type="PANTHER" id="PTHR30329:SF21">
    <property type="entry name" value="LIPOPROTEIN YIAD-RELATED"/>
    <property type="match status" value="1"/>
</dbReference>
<dbReference type="InterPro" id="IPR036737">
    <property type="entry name" value="OmpA-like_sf"/>
</dbReference>
<protein>
    <recommendedName>
        <fullName evidence="7">OmpA-like domain-containing protein</fullName>
    </recommendedName>
</protein>
<dbReference type="Gene3D" id="3.30.1330.60">
    <property type="entry name" value="OmpA-like domain"/>
    <property type="match status" value="1"/>
</dbReference>
<comment type="subcellular location">
    <subcellularLocation>
        <location evidence="1">Cell outer membrane</location>
    </subcellularLocation>
</comment>
<evidence type="ECO:0000313" key="8">
    <source>
        <dbReference type="EMBL" id="PCI29896.1"/>
    </source>
</evidence>
<organism evidence="8 9">
    <name type="scientific">SAR324 cluster bacterium</name>
    <dbReference type="NCBI Taxonomy" id="2024889"/>
    <lineage>
        <taxon>Bacteria</taxon>
        <taxon>Deltaproteobacteria</taxon>
        <taxon>SAR324 cluster</taxon>
    </lineage>
</organism>
<dbReference type="InterPro" id="IPR006664">
    <property type="entry name" value="OMP_bac"/>
</dbReference>
<feature type="signal peptide" evidence="6">
    <location>
        <begin position="1"/>
        <end position="22"/>
    </location>
</feature>
<evidence type="ECO:0000259" key="7">
    <source>
        <dbReference type="PROSITE" id="PS51123"/>
    </source>
</evidence>
<dbReference type="CDD" id="cd07185">
    <property type="entry name" value="OmpA_C-like"/>
    <property type="match status" value="1"/>
</dbReference>
<feature type="chain" id="PRO_5012042866" description="OmpA-like domain-containing protein" evidence="6">
    <location>
        <begin position="23"/>
        <end position="371"/>
    </location>
</feature>
<feature type="region of interest" description="Disordered" evidence="5">
    <location>
        <begin position="345"/>
        <end position="371"/>
    </location>
</feature>
<accession>A0A2A4T8E3</accession>
<keyword evidence="6" id="KW-0732">Signal</keyword>
<feature type="region of interest" description="Disordered" evidence="5">
    <location>
        <begin position="155"/>
        <end position="222"/>
    </location>
</feature>
<sequence length="371" mass="40347">MNYKLLKSLCFLVTTSSLVALLAGCSTDKSTKPWDSAVLGKTSFSFQDTDPSKGKIGGILKLANAPKLNELGMKSFLIYWGDSADNSGKKSLLKEVSDTQSDNSLYKIPHGTDIKGKYFQLYVKDTENKENFGGQSVAVKDLIKAEPEPANLDANQPKQVVQPQQISQPEQLVQPGQAAQPEQATQPEQAAQPEQATQPEQVAQSGDVKQKSLLPPKEGEKSIKDVQMITPAVVVPGIVSAQPGTPTANDSGSISTIPLIVIENALFAFDQSSLQADYRRELEEILEPLENKTEKKLLVSGHADERGSNEYNLALGERRAHAVKVFLISLGFPEENITIVSFGEEKPLSSGQNEAAWSKNRRAETVELPTE</sequence>
<keyword evidence="3" id="KW-0998">Cell outer membrane</keyword>
<keyword evidence="2 4" id="KW-0472">Membrane</keyword>
<dbReference type="PROSITE" id="PS51257">
    <property type="entry name" value="PROKAR_LIPOPROTEIN"/>
    <property type="match status" value="1"/>
</dbReference>
<comment type="caution">
    <text evidence="8">The sequence shown here is derived from an EMBL/GenBank/DDBJ whole genome shotgun (WGS) entry which is preliminary data.</text>
</comment>
<dbReference type="InterPro" id="IPR006690">
    <property type="entry name" value="OMPA-like_CS"/>
</dbReference>
<dbReference type="Proteomes" id="UP000218113">
    <property type="component" value="Unassembled WGS sequence"/>
</dbReference>
<dbReference type="PROSITE" id="PS51123">
    <property type="entry name" value="OMPA_2"/>
    <property type="match status" value="1"/>
</dbReference>
<name>A0A2A4T8E3_9DELT</name>
<dbReference type="SUPFAM" id="SSF103088">
    <property type="entry name" value="OmpA-like"/>
    <property type="match status" value="1"/>
</dbReference>
<reference evidence="9" key="1">
    <citation type="submission" date="2017-08" db="EMBL/GenBank/DDBJ databases">
        <title>A dynamic microbial community with high functional redundancy inhabits the cold, oxic subseafloor aquifer.</title>
        <authorList>
            <person name="Tully B.J."/>
            <person name="Wheat C.G."/>
            <person name="Glazer B.T."/>
            <person name="Huber J.A."/>
        </authorList>
    </citation>
    <scope>NUCLEOTIDE SEQUENCE [LARGE SCALE GENOMIC DNA]</scope>
</reference>
<evidence type="ECO:0000256" key="6">
    <source>
        <dbReference type="SAM" id="SignalP"/>
    </source>
</evidence>
<evidence type="ECO:0000256" key="2">
    <source>
        <dbReference type="ARBA" id="ARBA00023136"/>
    </source>
</evidence>
<evidence type="ECO:0000256" key="3">
    <source>
        <dbReference type="ARBA" id="ARBA00023237"/>
    </source>
</evidence>